<feature type="transmembrane region" description="Helical" evidence="6">
    <location>
        <begin position="375"/>
        <end position="399"/>
    </location>
</feature>
<sequence length="495" mass="54179">MTGILDKHVQCSNVSETPKSKEDNFLEAMPSYTPGTLSHIAADSELEGKALRRFDIFLLPQLALVTILAYLDRTNLGNAKVFGLIEGLNLKGNEFNNLVTLFYVTYIICDVLWVVSIKKFGANRILGVAMVGWSAATLGTGFSKTYGQVMACRLLLGVFESGLLPGMIFIISTIWNREQQAKRVAVIYCSTTISGAFGGLIAYGIQTMGTQRGLEPWRWLFIIEGVISMTVGLIFFITIPFSAEKAWFLSTDQAESMRVRKEREALFKGQDEFKWRYVGLALKDPLVYLTGFTLFASTLPVLAFGTFLPTIILGFGYSALQVNYLTIPVYIAATISVAIVSFMSDKMRKRAVFLFLIPIPVLVGYAIAIGTPNNAAGYFAMFLCGIGIYPFNCVMLSWFSSNVSPDHKRSVGLAIAASIANVSGVLSGQIYPPGDAPRYISGNAVSLGLEFVSLVGVAIIYALLKWKMAAKKKAIQEGKESDKEGDGALDFVYTF</sequence>
<feature type="transmembrane region" description="Helical" evidence="6">
    <location>
        <begin position="324"/>
        <end position="344"/>
    </location>
</feature>
<evidence type="ECO:0000256" key="4">
    <source>
        <dbReference type="ARBA" id="ARBA00022989"/>
    </source>
</evidence>
<feature type="transmembrane region" description="Helical" evidence="6">
    <location>
        <begin position="411"/>
        <end position="432"/>
    </location>
</feature>
<dbReference type="GO" id="GO:0022857">
    <property type="term" value="F:transmembrane transporter activity"/>
    <property type="evidence" value="ECO:0007669"/>
    <property type="project" value="InterPro"/>
</dbReference>
<organism evidence="8 9">
    <name type="scientific">Trichoderma arundinaceum</name>
    <dbReference type="NCBI Taxonomy" id="490622"/>
    <lineage>
        <taxon>Eukaryota</taxon>
        <taxon>Fungi</taxon>
        <taxon>Dikarya</taxon>
        <taxon>Ascomycota</taxon>
        <taxon>Pezizomycotina</taxon>
        <taxon>Sordariomycetes</taxon>
        <taxon>Hypocreomycetidae</taxon>
        <taxon>Hypocreales</taxon>
        <taxon>Hypocreaceae</taxon>
        <taxon>Trichoderma</taxon>
    </lineage>
</organism>
<keyword evidence="9" id="KW-1185">Reference proteome</keyword>
<feature type="transmembrane region" description="Helical" evidence="6">
    <location>
        <begin position="351"/>
        <end position="369"/>
    </location>
</feature>
<evidence type="ECO:0000256" key="1">
    <source>
        <dbReference type="ARBA" id="ARBA00004141"/>
    </source>
</evidence>
<reference evidence="8 9" key="1">
    <citation type="journal article" date="2018" name="PLoS Pathog.">
        <title>Evolution of structural diversity of trichothecenes, a family of toxins produced by plant pathogenic and entomopathogenic fungi.</title>
        <authorList>
            <person name="Proctor R.H."/>
            <person name="McCormick S.P."/>
            <person name="Kim H.S."/>
            <person name="Cardoza R.E."/>
            <person name="Stanley A.M."/>
            <person name="Lindo L."/>
            <person name="Kelly A."/>
            <person name="Brown D.W."/>
            <person name="Lee T."/>
            <person name="Vaughan M.M."/>
            <person name="Alexander N.J."/>
            <person name="Busman M."/>
            <person name="Gutierrez S."/>
        </authorList>
    </citation>
    <scope>NUCLEOTIDE SEQUENCE [LARGE SCALE GENOMIC DNA]</scope>
    <source>
        <strain evidence="8 9">IBT 40837</strain>
    </source>
</reference>
<dbReference type="PROSITE" id="PS50850">
    <property type="entry name" value="MFS"/>
    <property type="match status" value="1"/>
</dbReference>
<comment type="caution">
    <text evidence="8">The sequence shown here is derived from an EMBL/GenBank/DDBJ whole genome shotgun (WGS) entry which is preliminary data.</text>
</comment>
<feature type="transmembrane region" description="Helical" evidence="6">
    <location>
        <begin position="98"/>
        <end position="117"/>
    </location>
</feature>
<dbReference type="Gene3D" id="1.20.1250.20">
    <property type="entry name" value="MFS general substrate transporter like domains"/>
    <property type="match status" value="2"/>
</dbReference>
<keyword evidence="5 6" id="KW-0472">Membrane</keyword>
<dbReference type="PANTHER" id="PTHR43791:SF24">
    <property type="entry name" value="NICOTINIC ACID PLASMA MEMBRANE TRANSPORTER"/>
    <property type="match status" value="1"/>
</dbReference>
<dbReference type="EMBL" id="PXOA01000516">
    <property type="protein sequence ID" value="RFU74610.1"/>
    <property type="molecule type" value="Genomic_DNA"/>
</dbReference>
<dbReference type="GO" id="GO:0016020">
    <property type="term" value="C:membrane"/>
    <property type="evidence" value="ECO:0007669"/>
    <property type="project" value="UniProtKB-SubCell"/>
</dbReference>
<feature type="transmembrane region" description="Helical" evidence="6">
    <location>
        <begin position="217"/>
        <end position="239"/>
    </location>
</feature>
<keyword evidence="4 6" id="KW-1133">Transmembrane helix</keyword>
<dbReference type="OrthoDB" id="2962993at2759"/>
<feature type="transmembrane region" description="Helical" evidence="6">
    <location>
        <begin position="154"/>
        <end position="174"/>
    </location>
</feature>
<name>A0A395NF20_TRIAR</name>
<feature type="transmembrane region" description="Helical" evidence="6">
    <location>
        <begin position="186"/>
        <end position="205"/>
    </location>
</feature>
<evidence type="ECO:0000313" key="9">
    <source>
        <dbReference type="Proteomes" id="UP000266272"/>
    </source>
</evidence>
<evidence type="ECO:0000256" key="2">
    <source>
        <dbReference type="ARBA" id="ARBA00022448"/>
    </source>
</evidence>
<dbReference type="InterPro" id="IPR011701">
    <property type="entry name" value="MFS"/>
</dbReference>
<feature type="transmembrane region" description="Helical" evidence="6">
    <location>
        <begin position="444"/>
        <end position="464"/>
    </location>
</feature>
<comment type="subcellular location">
    <subcellularLocation>
        <location evidence="1">Membrane</location>
        <topology evidence="1">Multi-pass membrane protein</topology>
    </subcellularLocation>
</comment>
<dbReference type="Proteomes" id="UP000266272">
    <property type="component" value="Unassembled WGS sequence"/>
</dbReference>
<dbReference type="AlphaFoldDB" id="A0A395NF20"/>
<accession>A0A395NF20</accession>
<proteinExistence type="predicted"/>
<protein>
    <submittedName>
        <fullName evidence="8">High-affinity nicotinic acid transporter</fullName>
    </submittedName>
</protein>
<keyword evidence="2" id="KW-0813">Transport</keyword>
<evidence type="ECO:0000313" key="8">
    <source>
        <dbReference type="EMBL" id="RFU74610.1"/>
    </source>
</evidence>
<dbReference type="FunFam" id="1.20.1250.20:FF:000013">
    <property type="entry name" value="MFS general substrate transporter"/>
    <property type="match status" value="1"/>
</dbReference>
<feature type="transmembrane region" description="Helical" evidence="6">
    <location>
        <begin position="286"/>
        <end position="312"/>
    </location>
</feature>
<dbReference type="InterPro" id="IPR020846">
    <property type="entry name" value="MFS_dom"/>
</dbReference>
<evidence type="ECO:0000256" key="5">
    <source>
        <dbReference type="ARBA" id="ARBA00023136"/>
    </source>
</evidence>
<dbReference type="InterPro" id="IPR036259">
    <property type="entry name" value="MFS_trans_sf"/>
</dbReference>
<dbReference type="SUPFAM" id="SSF103473">
    <property type="entry name" value="MFS general substrate transporter"/>
    <property type="match status" value="1"/>
</dbReference>
<evidence type="ECO:0000256" key="6">
    <source>
        <dbReference type="SAM" id="Phobius"/>
    </source>
</evidence>
<keyword evidence="3 6" id="KW-0812">Transmembrane</keyword>
<evidence type="ECO:0000256" key="3">
    <source>
        <dbReference type="ARBA" id="ARBA00022692"/>
    </source>
</evidence>
<gene>
    <name evidence="8" type="ORF">TARUN_7624</name>
</gene>
<dbReference type="PANTHER" id="PTHR43791">
    <property type="entry name" value="PERMEASE-RELATED"/>
    <property type="match status" value="1"/>
</dbReference>
<dbReference type="Pfam" id="PF07690">
    <property type="entry name" value="MFS_1"/>
    <property type="match status" value="1"/>
</dbReference>
<evidence type="ECO:0000259" key="7">
    <source>
        <dbReference type="PROSITE" id="PS50850"/>
    </source>
</evidence>
<feature type="domain" description="Major facilitator superfamily (MFS) profile" evidence="7">
    <location>
        <begin position="58"/>
        <end position="473"/>
    </location>
</feature>
<dbReference type="STRING" id="490622.A0A395NF20"/>
<dbReference type="FunFam" id="1.20.1250.20:FF:000018">
    <property type="entry name" value="MFS transporter permease"/>
    <property type="match status" value="1"/>
</dbReference>